<gene>
    <name evidence="2" type="ORF">ACFOWE_21700</name>
</gene>
<name>A0ABV8ICR0_9ACTN</name>
<dbReference type="Proteomes" id="UP001595850">
    <property type="component" value="Unassembled WGS sequence"/>
</dbReference>
<organism evidence="2 3">
    <name type="scientific">Planomonospora corallina</name>
    <dbReference type="NCBI Taxonomy" id="1806052"/>
    <lineage>
        <taxon>Bacteria</taxon>
        <taxon>Bacillati</taxon>
        <taxon>Actinomycetota</taxon>
        <taxon>Actinomycetes</taxon>
        <taxon>Streptosporangiales</taxon>
        <taxon>Streptosporangiaceae</taxon>
        <taxon>Planomonospora</taxon>
    </lineage>
</organism>
<dbReference type="RefSeq" id="WP_377290631.1">
    <property type="nucleotide sequence ID" value="NZ_JBHSBM010000024.1"/>
</dbReference>
<feature type="region of interest" description="Disordered" evidence="1">
    <location>
        <begin position="1"/>
        <end position="30"/>
    </location>
</feature>
<evidence type="ECO:0000313" key="2">
    <source>
        <dbReference type="EMBL" id="MFC4060926.1"/>
    </source>
</evidence>
<sequence>MRGDGTAHGAGGGRTGEGTGRTGVRPPAAAVAAAERLDLPDPEIGSSPRPNELQLVRFPIWLTIPRKAWRPRTATATVDGTTATVVARPLRVTWSMGDGTTVVCRGPGTAYREGRDDPRRPSPTCGHTYLEPSTDAAGGEYRVTATVTWEVTWTAAGRSGPLAPLTTRAGTAFRVAESQAIVTA</sequence>
<comment type="caution">
    <text evidence="2">The sequence shown here is derived from an EMBL/GenBank/DDBJ whole genome shotgun (WGS) entry which is preliminary data.</text>
</comment>
<reference evidence="3" key="1">
    <citation type="journal article" date="2019" name="Int. J. Syst. Evol. Microbiol.">
        <title>The Global Catalogue of Microorganisms (GCM) 10K type strain sequencing project: providing services to taxonomists for standard genome sequencing and annotation.</title>
        <authorList>
            <consortium name="The Broad Institute Genomics Platform"/>
            <consortium name="The Broad Institute Genome Sequencing Center for Infectious Disease"/>
            <person name="Wu L."/>
            <person name="Ma J."/>
        </authorList>
    </citation>
    <scope>NUCLEOTIDE SEQUENCE [LARGE SCALE GENOMIC DNA]</scope>
    <source>
        <strain evidence="3">TBRC 4489</strain>
    </source>
</reference>
<evidence type="ECO:0000313" key="3">
    <source>
        <dbReference type="Proteomes" id="UP001595850"/>
    </source>
</evidence>
<feature type="compositionally biased region" description="Gly residues" evidence="1">
    <location>
        <begin position="1"/>
        <end position="21"/>
    </location>
</feature>
<evidence type="ECO:0008006" key="4">
    <source>
        <dbReference type="Google" id="ProtNLM"/>
    </source>
</evidence>
<evidence type="ECO:0000256" key="1">
    <source>
        <dbReference type="SAM" id="MobiDB-lite"/>
    </source>
</evidence>
<protein>
    <recommendedName>
        <fullName evidence="4">ATP/GTP-binding protein</fullName>
    </recommendedName>
</protein>
<accession>A0ABV8ICR0</accession>
<keyword evidence="3" id="KW-1185">Reference proteome</keyword>
<dbReference type="EMBL" id="JBHSBM010000024">
    <property type="protein sequence ID" value="MFC4060926.1"/>
    <property type="molecule type" value="Genomic_DNA"/>
</dbReference>
<proteinExistence type="predicted"/>